<dbReference type="EMBL" id="AP019308">
    <property type="protein sequence ID" value="BBH22451.1"/>
    <property type="molecule type" value="Genomic_DNA"/>
</dbReference>
<name>A0A3G9J9D1_9BACL</name>
<evidence type="ECO:0000313" key="2">
    <source>
        <dbReference type="Proteomes" id="UP000275368"/>
    </source>
</evidence>
<accession>A0A3G9J9D1</accession>
<proteinExistence type="predicted"/>
<organism evidence="1 2">
    <name type="scientific">Paenibacillus baekrokdamisoli</name>
    <dbReference type="NCBI Taxonomy" id="1712516"/>
    <lineage>
        <taxon>Bacteria</taxon>
        <taxon>Bacillati</taxon>
        <taxon>Bacillota</taxon>
        <taxon>Bacilli</taxon>
        <taxon>Bacillales</taxon>
        <taxon>Paenibacillaceae</taxon>
        <taxon>Paenibacillus</taxon>
    </lineage>
</organism>
<protein>
    <submittedName>
        <fullName evidence="1">Uncharacterized protein</fullName>
    </submittedName>
</protein>
<gene>
    <name evidence="1" type="ORF">Back11_37960</name>
</gene>
<dbReference type="KEGG" id="pbk:Back11_37960"/>
<dbReference type="AlphaFoldDB" id="A0A3G9J9D1"/>
<keyword evidence="2" id="KW-1185">Reference proteome</keyword>
<sequence>MEAMKEITIELHELGRIAGEKARAEAWAAGLPYSYGVEGKVILVYPDGRKTEVVYDPSAERNEVPYVEKE</sequence>
<reference evidence="1 2" key="1">
    <citation type="submission" date="2018-11" db="EMBL/GenBank/DDBJ databases">
        <title>Complete genome sequence of Paenibacillus baekrokdamisoli strain KCTC 33723.</title>
        <authorList>
            <person name="Kang S.W."/>
            <person name="Lee K.C."/>
            <person name="Kim K.K."/>
            <person name="Kim J.S."/>
            <person name="Kim D.S."/>
            <person name="Ko S.H."/>
            <person name="Yang S.H."/>
            <person name="Lee J.S."/>
        </authorList>
    </citation>
    <scope>NUCLEOTIDE SEQUENCE [LARGE SCALE GENOMIC DNA]</scope>
    <source>
        <strain evidence="1 2">KCTC 33723</strain>
    </source>
</reference>
<evidence type="ECO:0000313" key="1">
    <source>
        <dbReference type="EMBL" id="BBH22451.1"/>
    </source>
</evidence>
<dbReference type="Proteomes" id="UP000275368">
    <property type="component" value="Chromosome"/>
</dbReference>